<dbReference type="Proteomes" id="UP000321464">
    <property type="component" value="Unassembled WGS sequence"/>
</dbReference>
<comment type="caution">
    <text evidence="3">The sequence shown here is derived from an EMBL/GenBank/DDBJ whole genome shotgun (WGS) entry which is preliminary data.</text>
</comment>
<dbReference type="AlphaFoldDB" id="A0A512APS3"/>
<keyword evidence="2" id="KW-1133">Transmembrane helix</keyword>
<name>A0A512APS3_9SPHN</name>
<keyword evidence="2" id="KW-0472">Membrane</keyword>
<proteinExistence type="predicted"/>
<accession>A0A512APS3</accession>
<dbReference type="InterPro" id="IPR050445">
    <property type="entry name" value="Bact_polysacc_biosynth/exp"/>
</dbReference>
<keyword evidence="2" id="KW-0812">Transmembrane</keyword>
<dbReference type="EMBL" id="BJYR01000025">
    <property type="protein sequence ID" value="GEO01700.1"/>
    <property type="molecule type" value="Genomic_DNA"/>
</dbReference>
<protein>
    <submittedName>
        <fullName evidence="3">Uncharacterized protein</fullName>
    </submittedName>
</protein>
<dbReference type="GO" id="GO:0004713">
    <property type="term" value="F:protein tyrosine kinase activity"/>
    <property type="evidence" value="ECO:0007669"/>
    <property type="project" value="TreeGrafter"/>
</dbReference>
<gene>
    <name evidence="3" type="ORF">NSE01_35320</name>
</gene>
<keyword evidence="4" id="KW-1185">Reference proteome</keyword>
<reference evidence="3 4" key="1">
    <citation type="submission" date="2019-07" db="EMBL/GenBank/DDBJ databases">
        <title>Whole genome shotgun sequence of Novosphingobium sediminis NBRC 106119.</title>
        <authorList>
            <person name="Hosoyama A."/>
            <person name="Uohara A."/>
            <person name="Ohji S."/>
            <person name="Ichikawa N."/>
        </authorList>
    </citation>
    <scope>NUCLEOTIDE SEQUENCE [LARGE SCALE GENOMIC DNA]</scope>
    <source>
        <strain evidence="3 4">NBRC 106119</strain>
    </source>
</reference>
<organism evidence="3 4">
    <name type="scientific">Novosphingobium sediminis</name>
    <dbReference type="NCBI Taxonomy" id="707214"/>
    <lineage>
        <taxon>Bacteria</taxon>
        <taxon>Pseudomonadati</taxon>
        <taxon>Pseudomonadota</taxon>
        <taxon>Alphaproteobacteria</taxon>
        <taxon>Sphingomonadales</taxon>
        <taxon>Sphingomonadaceae</taxon>
        <taxon>Novosphingobium</taxon>
    </lineage>
</organism>
<keyword evidence="1" id="KW-0175">Coiled coil</keyword>
<dbReference type="OrthoDB" id="7551971at2"/>
<feature type="coiled-coil region" evidence="1">
    <location>
        <begin position="243"/>
        <end position="301"/>
    </location>
</feature>
<dbReference type="PANTHER" id="PTHR32309:SF13">
    <property type="entry name" value="FERRIC ENTEROBACTIN TRANSPORT PROTEIN FEPE"/>
    <property type="match status" value="1"/>
</dbReference>
<dbReference type="PANTHER" id="PTHR32309">
    <property type="entry name" value="TYROSINE-PROTEIN KINASE"/>
    <property type="match status" value="1"/>
</dbReference>
<sequence length="363" mass="40440">MSRRHRSLIGVVAGFGPFARPGLRRAILGGAFIIAVLLALFPEKHRAAVTLTPTDPASLGLSGTLGQLGAVQSVFGNQAAVEVSLRIARSDYVRSKVADRVKLDDYLGKQRVDTLRWLDRKVDVHALRGGIIEFELTLPDGALARRVVDAYASAVREQLATISRTQTAYKRDILLDLVEQSSKRLSKAQEAYDTFRLRTRYSSPQAAILAVGDRVPKLEDEIKSKRIQLAAARQFYTDDNMNVRQVLAEIDALQQQLAKIRSIAPGDDNSVGRVVRESTEVDRLRRDLDLAQALYDNYKRYLQGTSVEDLTSTANVRILEPAYIDSERQYNLPFVVLAVLILLLAGAIEFYELRPPLEPEKKA</sequence>
<feature type="transmembrane region" description="Helical" evidence="2">
    <location>
        <begin position="26"/>
        <end position="42"/>
    </location>
</feature>
<evidence type="ECO:0000256" key="2">
    <source>
        <dbReference type="SAM" id="Phobius"/>
    </source>
</evidence>
<evidence type="ECO:0000313" key="3">
    <source>
        <dbReference type="EMBL" id="GEO01700.1"/>
    </source>
</evidence>
<evidence type="ECO:0000313" key="4">
    <source>
        <dbReference type="Proteomes" id="UP000321464"/>
    </source>
</evidence>
<dbReference type="GO" id="GO:0005886">
    <property type="term" value="C:plasma membrane"/>
    <property type="evidence" value="ECO:0007669"/>
    <property type="project" value="TreeGrafter"/>
</dbReference>
<feature type="transmembrane region" description="Helical" evidence="2">
    <location>
        <begin position="330"/>
        <end position="351"/>
    </location>
</feature>
<evidence type="ECO:0000256" key="1">
    <source>
        <dbReference type="SAM" id="Coils"/>
    </source>
</evidence>
<dbReference type="RefSeq" id="WP_147161004.1">
    <property type="nucleotide sequence ID" value="NZ_BJYR01000025.1"/>
</dbReference>